<dbReference type="RefSeq" id="WP_131850013.1">
    <property type="nucleotide sequence ID" value="NZ_SLXV01000067.1"/>
</dbReference>
<keyword evidence="3" id="KW-1185">Reference proteome</keyword>
<feature type="region of interest" description="Disordered" evidence="1">
    <location>
        <begin position="96"/>
        <end position="115"/>
    </location>
</feature>
<dbReference type="AlphaFoldDB" id="A0A4R2RNQ5"/>
<protein>
    <submittedName>
        <fullName evidence="2">Uncharacterized protein</fullName>
    </submittedName>
</protein>
<sequence length="115" mass="12635">MKKALLFGVIPVCLALSTIPIWVSSNDIENDESNKAEFLPIFLGDTPPKGFHNQKLGEGINMIPKEKLQKLPAGMQGSISSDGKIEIFKPSSTIEFFDESSEPTSNQRRLSLDQG</sequence>
<evidence type="ECO:0000313" key="3">
    <source>
        <dbReference type="Proteomes" id="UP000294746"/>
    </source>
</evidence>
<evidence type="ECO:0000313" key="2">
    <source>
        <dbReference type="EMBL" id="TCP60825.1"/>
    </source>
</evidence>
<comment type="caution">
    <text evidence="2">The sequence shown here is derived from an EMBL/GenBank/DDBJ whole genome shotgun (WGS) entry which is preliminary data.</text>
</comment>
<reference evidence="2 3" key="1">
    <citation type="submission" date="2019-03" db="EMBL/GenBank/DDBJ databases">
        <title>Genomic Encyclopedia of Type Strains, Phase IV (KMG-IV): sequencing the most valuable type-strain genomes for metagenomic binning, comparative biology and taxonomic classification.</title>
        <authorList>
            <person name="Goeker M."/>
        </authorList>
    </citation>
    <scope>NUCLEOTIDE SEQUENCE [LARGE SCALE GENOMIC DNA]</scope>
    <source>
        <strain evidence="2 3">DSM 46831</strain>
    </source>
</reference>
<name>A0A4R2RNQ5_9BACL</name>
<proteinExistence type="predicted"/>
<organism evidence="2 3">
    <name type="scientific">Baia soyae</name>
    <dbReference type="NCBI Taxonomy" id="1544746"/>
    <lineage>
        <taxon>Bacteria</taxon>
        <taxon>Bacillati</taxon>
        <taxon>Bacillota</taxon>
        <taxon>Bacilli</taxon>
        <taxon>Bacillales</taxon>
        <taxon>Thermoactinomycetaceae</taxon>
        <taxon>Baia</taxon>
    </lineage>
</organism>
<accession>A0A4R2RNQ5</accession>
<dbReference type="EMBL" id="SLXV01000067">
    <property type="protein sequence ID" value="TCP60825.1"/>
    <property type="molecule type" value="Genomic_DNA"/>
</dbReference>
<evidence type="ECO:0000256" key="1">
    <source>
        <dbReference type="SAM" id="MobiDB-lite"/>
    </source>
</evidence>
<feature type="compositionally biased region" description="Polar residues" evidence="1">
    <location>
        <begin position="102"/>
        <end position="115"/>
    </location>
</feature>
<dbReference type="Proteomes" id="UP000294746">
    <property type="component" value="Unassembled WGS sequence"/>
</dbReference>
<gene>
    <name evidence="2" type="ORF">EDD57_1678</name>
</gene>